<sequence>MSPCADSDTPSSGSIECTDGKALCTDAQARLVPLASLDPSSVSPSAELCDLCTDGVEAVTEVTEGDPESSACVSGGGSGSGSSSACVRGGGALTSSSDLHIWVEEEVDLEDEGEREAEPVYNEPSLVSEPSFDRSIGCPDSSSGVIKLSDSGDLPAGSGLSATLLPLSFTR</sequence>
<proteinExistence type="predicted"/>
<keyword evidence="3" id="KW-1185">Reference proteome</keyword>
<feature type="region of interest" description="Disordered" evidence="1">
    <location>
        <begin position="108"/>
        <end position="134"/>
    </location>
</feature>
<evidence type="ECO:0000256" key="1">
    <source>
        <dbReference type="SAM" id="MobiDB-lite"/>
    </source>
</evidence>
<gene>
    <name evidence="2" type="ORF">KIPB_013034</name>
</gene>
<reference evidence="2 3" key="1">
    <citation type="journal article" date="2018" name="PLoS ONE">
        <title>The draft genome of Kipferlia bialata reveals reductive genome evolution in fornicate parasites.</title>
        <authorList>
            <person name="Tanifuji G."/>
            <person name="Takabayashi S."/>
            <person name="Kume K."/>
            <person name="Takagi M."/>
            <person name="Nakayama T."/>
            <person name="Kamikawa R."/>
            <person name="Inagaki Y."/>
            <person name="Hashimoto T."/>
        </authorList>
    </citation>
    <scope>NUCLEOTIDE SEQUENCE [LARGE SCALE GENOMIC DNA]</scope>
    <source>
        <strain evidence="2">NY0173</strain>
    </source>
</reference>
<accession>A0A9K3D9T1</accession>
<dbReference type="EMBL" id="BDIP01006006">
    <property type="protein sequence ID" value="GIQ90295.1"/>
    <property type="molecule type" value="Genomic_DNA"/>
</dbReference>
<feature type="region of interest" description="Disordered" evidence="1">
    <location>
        <begin position="61"/>
        <end position="89"/>
    </location>
</feature>
<evidence type="ECO:0000313" key="2">
    <source>
        <dbReference type="EMBL" id="GIQ90295.1"/>
    </source>
</evidence>
<dbReference type="Proteomes" id="UP000265618">
    <property type="component" value="Unassembled WGS sequence"/>
</dbReference>
<comment type="caution">
    <text evidence="2">The sequence shown here is derived from an EMBL/GenBank/DDBJ whole genome shotgun (WGS) entry which is preliminary data.</text>
</comment>
<protein>
    <submittedName>
        <fullName evidence="2">Uncharacterized protein</fullName>
    </submittedName>
</protein>
<name>A0A9K3D9T1_9EUKA</name>
<feature type="non-terminal residue" evidence="2">
    <location>
        <position position="1"/>
    </location>
</feature>
<dbReference type="AlphaFoldDB" id="A0A9K3D9T1"/>
<evidence type="ECO:0000313" key="3">
    <source>
        <dbReference type="Proteomes" id="UP000265618"/>
    </source>
</evidence>
<organism evidence="2 3">
    <name type="scientific">Kipferlia bialata</name>
    <dbReference type="NCBI Taxonomy" id="797122"/>
    <lineage>
        <taxon>Eukaryota</taxon>
        <taxon>Metamonada</taxon>
        <taxon>Carpediemonas-like organisms</taxon>
        <taxon>Kipferlia</taxon>
    </lineage>
</organism>